<keyword evidence="5 7" id="KW-0129">CBS domain</keyword>
<dbReference type="SMART" id="SM00116">
    <property type="entry name" value="CBS"/>
    <property type="match status" value="2"/>
</dbReference>
<dbReference type="Proteomes" id="UP000004931">
    <property type="component" value="Unassembled WGS sequence"/>
</dbReference>
<dbReference type="SUPFAM" id="SSF54631">
    <property type="entry name" value="CBS-domain pair"/>
    <property type="match status" value="1"/>
</dbReference>
<comment type="subcellular location">
    <subcellularLocation>
        <location evidence="1">Membrane</location>
        <topology evidence="1">Multi-pass membrane protein</topology>
    </subcellularLocation>
</comment>
<feature type="domain" description="CBS" evidence="10">
    <location>
        <begin position="263"/>
        <end position="321"/>
    </location>
</feature>
<sequence>MTALFIYLVVALGFSFLCSIAEAVLLSVTVAYISLQDQQGKRGAKLLRQLKSDVDKPLAAILSLNTIAHTVGAAGVGAQAAYVFGNQYLGVVSAVLTLLILIFSEIIPKTLGSFYWRQLALPTAYALKYLIIVLYPLVWLSKNITTKITMHPTLEGFSREEFAAMADLGKKEGQLSVSETHILQNLFKLREVYVEAVMTPSTVMFSLPEKNTVELFFNKYDDKRFSRIPLYSNNSDHISGFVLRSDLLTAQARGNGSNLLSNYKREIFAIPNKLSLLTAFELFVKKHAQIMYVVDEYGVVKGVITLEDIFETLTGLEIVDEGDATDDLQAFARKQWRKRAQKMGIDIK</sequence>
<evidence type="ECO:0000256" key="2">
    <source>
        <dbReference type="ARBA" id="ARBA00022692"/>
    </source>
</evidence>
<dbReference type="PROSITE" id="PS51371">
    <property type="entry name" value="CBS"/>
    <property type="match status" value="2"/>
</dbReference>
<evidence type="ECO:0008006" key="14">
    <source>
        <dbReference type="Google" id="ProtNLM"/>
    </source>
</evidence>
<keyword evidence="3" id="KW-0677">Repeat</keyword>
<protein>
    <recommendedName>
        <fullName evidence="14">Hemolysin</fullName>
    </recommendedName>
</protein>
<comment type="caution">
    <text evidence="12">The sequence shown here is derived from an EMBL/GenBank/DDBJ whole genome shotgun (WGS) entry which is preliminary data.</text>
</comment>
<evidence type="ECO:0000256" key="4">
    <source>
        <dbReference type="ARBA" id="ARBA00022989"/>
    </source>
</evidence>
<feature type="transmembrane region" description="Helical" evidence="9">
    <location>
        <begin position="88"/>
        <end position="107"/>
    </location>
</feature>
<dbReference type="InterPro" id="IPR044751">
    <property type="entry name" value="Ion_transp-like_CBS"/>
</dbReference>
<feature type="domain" description="CBS" evidence="10">
    <location>
        <begin position="198"/>
        <end position="257"/>
    </location>
</feature>
<proteinExistence type="predicted"/>
<keyword evidence="6 8" id="KW-0472">Membrane</keyword>
<evidence type="ECO:0000256" key="7">
    <source>
        <dbReference type="PROSITE-ProRule" id="PRU00703"/>
    </source>
</evidence>
<accession>A0Y874</accession>
<keyword evidence="4 8" id="KW-1133">Transmembrane helix</keyword>
<dbReference type="PANTHER" id="PTHR22777">
    <property type="entry name" value="HEMOLYSIN-RELATED"/>
    <property type="match status" value="1"/>
</dbReference>
<feature type="domain" description="CNNM transmembrane" evidence="11">
    <location>
        <begin position="1"/>
        <end position="179"/>
    </location>
</feature>
<dbReference type="Gene3D" id="3.10.580.10">
    <property type="entry name" value="CBS-domain"/>
    <property type="match status" value="1"/>
</dbReference>
<dbReference type="InterPro" id="IPR046342">
    <property type="entry name" value="CBS_dom_sf"/>
</dbReference>
<dbReference type="CDD" id="cd04590">
    <property type="entry name" value="CBS_pair_CorC_HlyC_assoc"/>
    <property type="match status" value="1"/>
</dbReference>
<dbReference type="AlphaFoldDB" id="A0Y874"/>
<organism evidence="12 13">
    <name type="scientific">marine gamma proteobacterium HTCC2143</name>
    <dbReference type="NCBI Taxonomy" id="247633"/>
    <lineage>
        <taxon>Bacteria</taxon>
        <taxon>Pseudomonadati</taxon>
        <taxon>Pseudomonadota</taxon>
        <taxon>Gammaproteobacteria</taxon>
        <taxon>Cellvibrionales</taxon>
        <taxon>Spongiibacteraceae</taxon>
        <taxon>BD1-7 clade</taxon>
    </lineage>
</organism>
<dbReference type="eggNOG" id="COG1253">
    <property type="taxonomic scope" value="Bacteria"/>
</dbReference>
<dbReference type="PROSITE" id="PS51846">
    <property type="entry name" value="CNNM"/>
    <property type="match status" value="1"/>
</dbReference>
<dbReference type="OrthoDB" id="9797674at2"/>
<gene>
    <name evidence="12" type="ORF">GP2143_13771</name>
</gene>
<evidence type="ECO:0000259" key="10">
    <source>
        <dbReference type="PROSITE" id="PS51371"/>
    </source>
</evidence>
<keyword evidence="2 8" id="KW-0812">Transmembrane</keyword>
<name>A0Y874_9GAMM</name>
<dbReference type="PANTHER" id="PTHR22777:SF4">
    <property type="entry name" value="UPF0053 PROTEIN SLL1254"/>
    <property type="match status" value="1"/>
</dbReference>
<dbReference type="InterPro" id="IPR000644">
    <property type="entry name" value="CBS_dom"/>
</dbReference>
<evidence type="ECO:0000313" key="12">
    <source>
        <dbReference type="EMBL" id="EAW32328.1"/>
    </source>
</evidence>
<evidence type="ECO:0000256" key="5">
    <source>
        <dbReference type="ARBA" id="ARBA00023122"/>
    </source>
</evidence>
<dbReference type="EMBL" id="AAVT01000001">
    <property type="protein sequence ID" value="EAW32328.1"/>
    <property type="molecule type" value="Genomic_DNA"/>
</dbReference>
<dbReference type="Pfam" id="PF01595">
    <property type="entry name" value="CNNM"/>
    <property type="match status" value="1"/>
</dbReference>
<evidence type="ECO:0000256" key="6">
    <source>
        <dbReference type="ARBA" id="ARBA00023136"/>
    </source>
</evidence>
<feature type="transmembrane region" description="Helical" evidence="9">
    <location>
        <begin position="6"/>
        <end position="35"/>
    </location>
</feature>
<evidence type="ECO:0000256" key="1">
    <source>
        <dbReference type="ARBA" id="ARBA00004141"/>
    </source>
</evidence>
<dbReference type="Pfam" id="PF00571">
    <property type="entry name" value="CBS"/>
    <property type="match status" value="1"/>
</dbReference>
<evidence type="ECO:0000256" key="8">
    <source>
        <dbReference type="PROSITE-ProRule" id="PRU01193"/>
    </source>
</evidence>
<dbReference type="GO" id="GO:0005886">
    <property type="term" value="C:plasma membrane"/>
    <property type="evidence" value="ECO:0007669"/>
    <property type="project" value="TreeGrafter"/>
</dbReference>
<evidence type="ECO:0000256" key="9">
    <source>
        <dbReference type="SAM" id="Phobius"/>
    </source>
</evidence>
<evidence type="ECO:0000313" key="13">
    <source>
        <dbReference type="Proteomes" id="UP000004931"/>
    </source>
</evidence>
<evidence type="ECO:0000256" key="3">
    <source>
        <dbReference type="ARBA" id="ARBA00022737"/>
    </source>
</evidence>
<dbReference type="InterPro" id="IPR002550">
    <property type="entry name" value="CNNM"/>
</dbReference>
<keyword evidence="13" id="KW-1185">Reference proteome</keyword>
<reference evidence="12 13" key="1">
    <citation type="journal article" date="2010" name="J. Bacteriol.">
        <title>Genome sequence of the oligotrophic marine Gammaproteobacterium HTCC2143, isolated from the Oregon Coast.</title>
        <authorList>
            <person name="Oh H.M."/>
            <person name="Kang I."/>
            <person name="Ferriera S."/>
            <person name="Giovannoni S.J."/>
            <person name="Cho J.C."/>
        </authorList>
    </citation>
    <scope>NUCLEOTIDE SEQUENCE [LARGE SCALE GENOMIC DNA]</scope>
    <source>
        <strain evidence="12 13">HTCC2143</strain>
    </source>
</reference>
<dbReference type="STRING" id="247633.GP2143_13771"/>
<evidence type="ECO:0000259" key="11">
    <source>
        <dbReference type="PROSITE" id="PS51846"/>
    </source>
</evidence>
<feature type="transmembrane region" description="Helical" evidence="9">
    <location>
        <begin position="119"/>
        <end position="140"/>
    </location>
</feature>